<evidence type="ECO:0000256" key="1">
    <source>
        <dbReference type="ARBA" id="ARBA00023012"/>
    </source>
</evidence>
<dbReference type="InterPro" id="IPR008207">
    <property type="entry name" value="Sig_transdc_His_kin_Hpt_dom"/>
</dbReference>
<dbReference type="Pfam" id="PF01627">
    <property type="entry name" value="Hpt"/>
    <property type="match status" value="1"/>
</dbReference>
<feature type="domain" description="HPt" evidence="2">
    <location>
        <begin position="32"/>
        <end position="97"/>
    </location>
</feature>
<evidence type="ECO:0000313" key="3">
    <source>
        <dbReference type="EMBL" id="AXK83789.1"/>
    </source>
</evidence>
<protein>
    <submittedName>
        <fullName evidence="3">Hpt domain-containing protein</fullName>
    </submittedName>
</protein>
<dbReference type="Gene3D" id="1.20.120.160">
    <property type="entry name" value="HPT domain"/>
    <property type="match status" value="1"/>
</dbReference>
<dbReference type="OrthoDB" id="8454588at2"/>
<dbReference type="Proteomes" id="UP000254889">
    <property type="component" value="Chromosome"/>
</dbReference>
<organism evidence="3 4">
    <name type="scientific">Pseudolabrys taiwanensis</name>
    <dbReference type="NCBI Taxonomy" id="331696"/>
    <lineage>
        <taxon>Bacteria</taxon>
        <taxon>Pseudomonadati</taxon>
        <taxon>Pseudomonadota</taxon>
        <taxon>Alphaproteobacteria</taxon>
        <taxon>Hyphomicrobiales</taxon>
        <taxon>Xanthobacteraceae</taxon>
        <taxon>Pseudolabrys</taxon>
    </lineage>
</organism>
<dbReference type="KEGG" id="ptaw:DW352_00550"/>
<accession>A0A346A3P2</accession>
<name>A0A346A3P2_9HYPH</name>
<sequence>MLEAPAAVSDAGIDREHLSRLTFGDQQLERELLVLFDQQAAVLLPRMQTADMASVGALAHTLKGSALGVGAFAVAEAAGAVEQARDPAALREAIARLGVAIAGARAHIAVLLAVDGAGGKG</sequence>
<gene>
    <name evidence="3" type="ORF">DW352_00550</name>
</gene>
<dbReference type="InterPro" id="IPR036641">
    <property type="entry name" value="HPT_dom_sf"/>
</dbReference>
<dbReference type="GO" id="GO:0004672">
    <property type="term" value="F:protein kinase activity"/>
    <property type="evidence" value="ECO:0007669"/>
    <property type="project" value="UniProtKB-ARBA"/>
</dbReference>
<reference evidence="3 4" key="1">
    <citation type="submission" date="2018-07" db="EMBL/GenBank/DDBJ databases">
        <authorList>
            <person name="Quirk P.G."/>
            <person name="Krulwich T.A."/>
        </authorList>
    </citation>
    <scope>NUCLEOTIDE SEQUENCE [LARGE SCALE GENOMIC DNA]</scope>
    <source>
        <strain evidence="3 4">CC-BB4</strain>
    </source>
</reference>
<evidence type="ECO:0000313" key="4">
    <source>
        <dbReference type="Proteomes" id="UP000254889"/>
    </source>
</evidence>
<keyword evidence="1" id="KW-0902">Two-component regulatory system</keyword>
<dbReference type="GO" id="GO:0000160">
    <property type="term" value="P:phosphorelay signal transduction system"/>
    <property type="evidence" value="ECO:0007669"/>
    <property type="project" value="UniProtKB-KW"/>
</dbReference>
<dbReference type="SUPFAM" id="SSF47226">
    <property type="entry name" value="Histidine-containing phosphotransfer domain, HPT domain"/>
    <property type="match status" value="1"/>
</dbReference>
<keyword evidence="4" id="KW-1185">Reference proteome</keyword>
<proteinExistence type="predicted"/>
<evidence type="ECO:0000259" key="2">
    <source>
        <dbReference type="Pfam" id="PF01627"/>
    </source>
</evidence>
<dbReference type="AlphaFoldDB" id="A0A346A3P2"/>
<dbReference type="EMBL" id="CP031417">
    <property type="protein sequence ID" value="AXK83789.1"/>
    <property type="molecule type" value="Genomic_DNA"/>
</dbReference>